<dbReference type="GO" id="GO:0009295">
    <property type="term" value="C:nucleoid"/>
    <property type="evidence" value="ECO:0007669"/>
    <property type="project" value="UniProtKB-SubCell"/>
</dbReference>
<dbReference type="Proteomes" id="UP000295504">
    <property type="component" value="Unassembled WGS sequence"/>
</dbReference>
<evidence type="ECO:0000256" key="3">
    <source>
        <dbReference type="ARBA" id="ARBA00022829"/>
    </source>
</evidence>
<dbReference type="FunFam" id="3.90.1530.30:FF:000001">
    <property type="entry name" value="Chromosome partitioning protein ParB"/>
    <property type="match status" value="1"/>
</dbReference>
<comment type="similarity">
    <text evidence="2">Belongs to the ParB family.</text>
</comment>
<organism evidence="6 7">
    <name type="scientific">Serpentinicella alkaliphila</name>
    <dbReference type="NCBI Taxonomy" id="1734049"/>
    <lineage>
        <taxon>Bacteria</taxon>
        <taxon>Bacillati</taxon>
        <taxon>Bacillota</taxon>
        <taxon>Clostridia</taxon>
        <taxon>Peptostreptococcales</taxon>
        <taxon>Natronincolaceae</taxon>
        <taxon>Serpentinicella</taxon>
    </lineage>
</organism>
<dbReference type="Gene3D" id="3.90.1530.30">
    <property type="match status" value="1"/>
</dbReference>
<keyword evidence="3" id="KW-0159">Chromosome partition</keyword>
<dbReference type="Gene3D" id="1.10.10.2830">
    <property type="match status" value="1"/>
</dbReference>
<evidence type="ECO:0000259" key="5">
    <source>
        <dbReference type="SMART" id="SM00470"/>
    </source>
</evidence>
<dbReference type="GO" id="GO:0003677">
    <property type="term" value="F:DNA binding"/>
    <property type="evidence" value="ECO:0007669"/>
    <property type="project" value="UniProtKB-KW"/>
</dbReference>
<dbReference type="NCBIfam" id="TIGR00180">
    <property type="entry name" value="parB_part"/>
    <property type="match status" value="1"/>
</dbReference>
<dbReference type="InterPro" id="IPR003115">
    <property type="entry name" value="ParB_N"/>
</dbReference>
<dbReference type="AlphaFoldDB" id="A0A4R2U3J6"/>
<dbReference type="EMBL" id="SLYC01000017">
    <property type="protein sequence ID" value="TCQ02243.1"/>
    <property type="molecule type" value="Genomic_DNA"/>
</dbReference>
<dbReference type="Pfam" id="PF23552">
    <property type="entry name" value="ParB_C"/>
    <property type="match status" value="1"/>
</dbReference>
<dbReference type="InterPro" id="IPR057240">
    <property type="entry name" value="ParB_dimer_C"/>
</dbReference>
<evidence type="ECO:0000256" key="2">
    <source>
        <dbReference type="ARBA" id="ARBA00006295"/>
    </source>
</evidence>
<dbReference type="CDD" id="cd16393">
    <property type="entry name" value="SPO0J_N"/>
    <property type="match status" value="1"/>
</dbReference>
<keyword evidence="4" id="KW-0238">DNA-binding</keyword>
<dbReference type="SUPFAM" id="SSF110849">
    <property type="entry name" value="ParB/Sulfiredoxin"/>
    <property type="match status" value="1"/>
</dbReference>
<sequence length="294" mass="33824">MAKLNKKKGLGRGLDALIPQIIHMNDVEEKISDNVVELININSIYPNKNQPRKDFEKEALLELAESIKKHGIIQPVIALKKDDGYMIIAGERRWRAAREAKLTEIPCIVKNYDEKKLIEVALIENIQREDLNIIEEALAYKYIIDKYEIKQDQLAEALGKSRPHVANTMRLLQLYGPVLDMIREGRISAGQGRALLAIKDESKQYELSLKIEQEQLNVRQVELLVKSLVSPEEAKKEKVKKEKDFLTKDIENSLKQILGTKVNIVKGNKRGKIEIEYYSEEEFERILEVLQSSH</sequence>
<dbReference type="GO" id="GO:0007059">
    <property type="term" value="P:chromosome segregation"/>
    <property type="evidence" value="ECO:0007669"/>
    <property type="project" value="UniProtKB-KW"/>
</dbReference>
<dbReference type="GO" id="GO:0045881">
    <property type="term" value="P:positive regulation of sporulation resulting in formation of a cellular spore"/>
    <property type="evidence" value="ECO:0007669"/>
    <property type="project" value="TreeGrafter"/>
</dbReference>
<dbReference type="GO" id="GO:0005694">
    <property type="term" value="C:chromosome"/>
    <property type="evidence" value="ECO:0007669"/>
    <property type="project" value="TreeGrafter"/>
</dbReference>
<dbReference type="PANTHER" id="PTHR33375:SF1">
    <property type="entry name" value="CHROMOSOME-PARTITIONING PROTEIN PARB-RELATED"/>
    <property type="match status" value="1"/>
</dbReference>
<dbReference type="OrthoDB" id="9802051at2"/>
<evidence type="ECO:0000256" key="1">
    <source>
        <dbReference type="ARBA" id="ARBA00004453"/>
    </source>
</evidence>
<dbReference type="FunFam" id="1.10.10.2830:FF:000001">
    <property type="entry name" value="Chromosome partitioning protein ParB"/>
    <property type="match status" value="1"/>
</dbReference>
<dbReference type="RefSeq" id="WP_132848487.1">
    <property type="nucleotide sequence ID" value="NZ_CP058648.1"/>
</dbReference>
<gene>
    <name evidence="6" type="ORF">EDD79_101718</name>
</gene>
<evidence type="ECO:0000256" key="4">
    <source>
        <dbReference type="ARBA" id="ARBA00023125"/>
    </source>
</evidence>
<comment type="caution">
    <text evidence="6">The sequence shown here is derived from an EMBL/GenBank/DDBJ whole genome shotgun (WGS) entry which is preliminary data.</text>
</comment>
<protein>
    <submittedName>
        <fullName evidence="6">ParB family chromosome partitioning protein</fullName>
    </submittedName>
</protein>
<dbReference type="InterPro" id="IPR036086">
    <property type="entry name" value="ParB/Sulfiredoxin_sf"/>
</dbReference>
<dbReference type="InterPro" id="IPR041468">
    <property type="entry name" value="HTH_ParB/Spo0J"/>
</dbReference>
<evidence type="ECO:0000313" key="6">
    <source>
        <dbReference type="EMBL" id="TCQ02243.1"/>
    </source>
</evidence>
<dbReference type="InterPro" id="IPR004437">
    <property type="entry name" value="ParB/RepB/Spo0J"/>
</dbReference>
<dbReference type="PANTHER" id="PTHR33375">
    <property type="entry name" value="CHROMOSOME-PARTITIONING PROTEIN PARB-RELATED"/>
    <property type="match status" value="1"/>
</dbReference>
<dbReference type="Pfam" id="PF17762">
    <property type="entry name" value="HTH_ParB"/>
    <property type="match status" value="1"/>
</dbReference>
<evidence type="ECO:0000313" key="7">
    <source>
        <dbReference type="Proteomes" id="UP000295504"/>
    </source>
</evidence>
<name>A0A4R2U3J6_9FIRM</name>
<dbReference type="Pfam" id="PF02195">
    <property type="entry name" value="ParB_N"/>
    <property type="match status" value="1"/>
</dbReference>
<dbReference type="SMART" id="SM00470">
    <property type="entry name" value="ParB"/>
    <property type="match status" value="1"/>
</dbReference>
<accession>A0A4R2U3J6</accession>
<reference evidence="6 7" key="1">
    <citation type="submission" date="2019-03" db="EMBL/GenBank/DDBJ databases">
        <title>Genomic Encyclopedia of Type Strains, Phase IV (KMG-IV): sequencing the most valuable type-strain genomes for metagenomic binning, comparative biology and taxonomic classification.</title>
        <authorList>
            <person name="Goeker M."/>
        </authorList>
    </citation>
    <scope>NUCLEOTIDE SEQUENCE [LARGE SCALE GENOMIC DNA]</scope>
    <source>
        <strain evidence="6 7">DSM 100013</strain>
    </source>
</reference>
<keyword evidence="7" id="KW-1185">Reference proteome</keyword>
<proteinExistence type="inferred from homology"/>
<comment type="subcellular location">
    <subcellularLocation>
        <location evidence="1">Cytoplasm</location>
        <location evidence="1">Nucleoid</location>
    </subcellularLocation>
</comment>
<dbReference type="InterPro" id="IPR050336">
    <property type="entry name" value="Chromosome_partition/occlusion"/>
</dbReference>
<feature type="domain" description="ParB-like N-terminal" evidence="5">
    <location>
        <begin position="37"/>
        <end position="126"/>
    </location>
</feature>